<comment type="caution">
    <text evidence="8">The sequence shown here is derived from an EMBL/GenBank/DDBJ whole genome shotgun (WGS) entry which is preliminary data.</text>
</comment>
<evidence type="ECO:0000313" key="9">
    <source>
        <dbReference type="Proteomes" id="UP000835052"/>
    </source>
</evidence>
<dbReference type="GO" id="GO:0005829">
    <property type="term" value="C:cytosol"/>
    <property type="evidence" value="ECO:0007669"/>
    <property type="project" value="TreeGrafter"/>
</dbReference>
<name>A0A8S1GQX4_9PELO</name>
<sequence length="808" mass="91027">MISAIRRKFGGDKDGLPGVQMPAGVQRVDLELQKKYARGVQYNLKIVIRGDRNKKFRLPTSTGTTEPLMMLSKSTFGTLWTFQRRKRVRDDKLKLANTSGDQKNATDKFEETACDARFVDVYKGTHGVIFLKEIVLVPSHIPVLILANRRDMGHHRQITDLQCSTFVDLFNRVLHSSKMSTFMRRYWSTRLPSEEMQADLWKNTLSIQPDQPQHVIIIRLFFVLGLFIICILSNVSNFFQTALGMISEEMEIVIFFVKAQSMLMFFNFIAAAYQIFFGTVKVEGNHFYPCGFINMNYPKCAHFVAETAECAICMNSPANRRMVPCGHAVCCSCLEKLSMTFYNTKCPFCRAKILASEPMNIAVNDVNSIGRCGELGRGNKPTDAFNETSNEENEFGENVLLPSDSNPVTNNPDGSPRARWAPSSMRYAFGMKFVHLFFNIPFLCLQKETLKRQLETNKNEILSSYHELDCYQETPEADYDNFIEMVTQRRREVADKNSSAARPVHVPTSGRVMGGGQPIPGQYLPRAPTSKTTSPQEVRAANPYAAHPVADRRTSFEIVNAEGNKKANYPRERAAISDDEMHNNMVATFEEDFSLDNELSKQMARLGEQRKDKQKPRPVLKEPFRSLQEERDSSATPIAYKIKLNEIDDDSPVRIPDPAEDPPSLVEMPVSQNNFGLSMTSADLDAWLGSNDHSPSSTTEKVQNRTQSPSSDEEFGINLPSPLPKPSVDVLFPVEFSSVVKEPINTTSKEAPAKKKKLKSSAKTETDGNDVAKKKTKKKKTLAKDSQKMLEEFLGPPEPTATEDYDPL</sequence>
<feature type="region of interest" description="Disordered" evidence="5">
    <location>
        <begin position="607"/>
        <end position="633"/>
    </location>
</feature>
<dbReference type="SMART" id="SM00184">
    <property type="entry name" value="RING"/>
    <property type="match status" value="1"/>
</dbReference>
<dbReference type="Pfam" id="PF13920">
    <property type="entry name" value="zf-C3HC4_3"/>
    <property type="match status" value="1"/>
</dbReference>
<proteinExistence type="predicted"/>
<dbReference type="PROSITE" id="PS00518">
    <property type="entry name" value="ZF_RING_1"/>
    <property type="match status" value="1"/>
</dbReference>
<feature type="transmembrane region" description="Helical" evidence="6">
    <location>
        <begin position="216"/>
        <end position="240"/>
    </location>
</feature>
<keyword evidence="6" id="KW-0812">Transmembrane</keyword>
<feature type="compositionally biased region" description="Basic and acidic residues" evidence="5">
    <location>
        <begin position="619"/>
        <end position="633"/>
    </location>
</feature>
<dbReference type="PROSITE" id="PS50089">
    <property type="entry name" value="ZF_RING_2"/>
    <property type="match status" value="1"/>
</dbReference>
<dbReference type="Gene3D" id="3.30.40.10">
    <property type="entry name" value="Zinc/RING finger domain, C3HC4 (zinc finger)"/>
    <property type="match status" value="1"/>
</dbReference>
<feature type="transmembrane region" description="Helical" evidence="6">
    <location>
        <begin position="252"/>
        <end position="276"/>
    </location>
</feature>
<feature type="compositionally biased region" description="Basic and acidic residues" evidence="5">
    <location>
        <begin position="782"/>
        <end position="791"/>
    </location>
</feature>
<reference evidence="8" key="1">
    <citation type="submission" date="2020-10" db="EMBL/GenBank/DDBJ databases">
        <authorList>
            <person name="Kikuchi T."/>
        </authorList>
    </citation>
    <scope>NUCLEOTIDE SEQUENCE</scope>
    <source>
        <strain evidence="8">NKZ352</strain>
    </source>
</reference>
<organism evidence="8 9">
    <name type="scientific">Caenorhabditis auriculariae</name>
    <dbReference type="NCBI Taxonomy" id="2777116"/>
    <lineage>
        <taxon>Eukaryota</taxon>
        <taxon>Metazoa</taxon>
        <taxon>Ecdysozoa</taxon>
        <taxon>Nematoda</taxon>
        <taxon>Chromadorea</taxon>
        <taxon>Rhabditida</taxon>
        <taxon>Rhabditina</taxon>
        <taxon>Rhabditomorpha</taxon>
        <taxon>Rhabditoidea</taxon>
        <taxon>Rhabditidae</taxon>
        <taxon>Peloderinae</taxon>
        <taxon>Caenorhabditis</taxon>
    </lineage>
</organism>
<dbReference type="InterPro" id="IPR013083">
    <property type="entry name" value="Znf_RING/FYVE/PHD"/>
</dbReference>
<evidence type="ECO:0000256" key="2">
    <source>
        <dbReference type="ARBA" id="ARBA00022771"/>
    </source>
</evidence>
<dbReference type="AlphaFoldDB" id="A0A8S1GQX4"/>
<evidence type="ECO:0000259" key="7">
    <source>
        <dbReference type="PROSITE" id="PS50089"/>
    </source>
</evidence>
<dbReference type="SUPFAM" id="SSF57850">
    <property type="entry name" value="RING/U-box"/>
    <property type="match status" value="1"/>
</dbReference>
<protein>
    <recommendedName>
        <fullName evidence="7">RING-type domain-containing protein</fullName>
    </recommendedName>
</protein>
<dbReference type="GO" id="GO:0005525">
    <property type="term" value="F:GTP binding"/>
    <property type="evidence" value="ECO:0007669"/>
    <property type="project" value="InterPro"/>
</dbReference>
<dbReference type="CDD" id="cd16449">
    <property type="entry name" value="RING-HC"/>
    <property type="match status" value="1"/>
</dbReference>
<keyword evidence="9" id="KW-1185">Reference proteome</keyword>
<dbReference type="GO" id="GO:0008270">
    <property type="term" value="F:zinc ion binding"/>
    <property type="evidence" value="ECO:0007669"/>
    <property type="project" value="UniProtKB-KW"/>
</dbReference>
<evidence type="ECO:0000256" key="3">
    <source>
        <dbReference type="ARBA" id="ARBA00022833"/>
    </source>
</evidence>
<feature type="compositionally biased region" description="Polar residues" evidence="5">
    <location>
        <begin position="691"/>
        <end position="710"/>
    </location>
</feature>
<keyword evidence="6" id="KW-1133">Transmembrane helix</keyword>
<dbReference type="InterPro" id="IPR001841">
    <property type="entry name" value="Znf_RING"/>
</dbReference>
<evidence type="ECO:0000256" key="5">
    <source>
        <dbReference type="SAM" id="MobiDB-lite"/>
    </source>
</evidence>
<dbReference type="PANTHER" id="PTHR14932">
    <property type="entry name" value="RAS GTPASE-RELATED"/>
    <property type="match status" value="1"/>
</dbReference>
<feature type="compositionally biased region" description="Polar residues" evidence="5">
    <location>
        <begin position="403"/>
        <end position="413"/>
    </location>
</feature>
<dbReference type="OrthoDB" id="207081at2759"/>
<dbReference type="PANTHER" id="PTHR14932:SF1">
    <property type="entry name" value="RAB-LIKE PROTEIN 6"/>
    <property type="match status" value="1"/>
</dbReference>
<dbReference type="GO" id="GO:0005634">
    <property type="term" value="C:nucleus"/>
    <property type="evidence" value="ECO:0007669"/>
    <property type="project" value="TreeGrafter"/>
</dbReference>
<feature type="region of interest" description="Disordered" evidence="5">
    <location>
        <begin position="741"/>
        <end position="808"/>
    </location>
</feature>
<feature type="region of interest" description="Disordered" evidence="5">
    <location>
        <begin position="649"/>
        <end position="670"/>
    </location>
</feature>
<gene>
    <name evidence="8" type="ORF">CAUJ_LOCUS1121</name>
</gene>
<keyword evidence="3" id="KW-0862">Zinc</keyword>
<accession>A0A8S1GQX4</accession>
<dbReference type="InterPro" id="IPR017907">
    <property type="entry name" value="Znf_RING_CS"/>
</dbReference>
<dbReference type="EMBL" id="CAJGYM010000002">
    <property type="protein sequence ID" value="CAD6185202.1"/>
    <property type="molecule type" value="Genomic_DNA"/>
</dbReference>
<keyword evidence="1" id="KW-0479">Metal-binding</keyword>
<keyword evidence="2 4" id="KW-0863">Zinc-finger</keyword>
<keyword evidence="6" id="KW-0472">Membrane</keyword>
<evidence type="ECO:0000256" key="6">
    <source>
        <dbReference type="SAM" id="Phobius"/>
    </source>
</evidence>
<evidence type="ECO:0000313" key="8">
    <source>
        <dbReference type="EMBL" id="CAD6185202.1"/>
    </source>
</evidence>
<feature type="region of interest" description="Disordered" evidence="5">
    <location>
        <begin position="686"/>
        <end position="726"/>
    </location>
</feature>
<feature type="domain" description="RING-type" evidence="7">
    <location>
        <begin position="310"/>
        <end position="350"/>
    </location>
</feature>
<feature type="region of interest" description="Disordered" evidence="5">
    <location>
        <begin position="397"/>
        <end position="417"/>
    </location>
</feature>
<evidence type="ECO:0000256" key="4">
    <source>
        <dbReference type="PROSITE-ProRule" id="PRU00175"/>
    </source>
</evidence>
<evidence type="ECO:0000256" key="1">
    <source>
        <dbReference type="ARBA" id="ARBA00022723"/>
    </source>
</evidence>
<feature type="region of interest" description="Disordered" evidence="5">
    <location>
        <begin position="493"/>
        <end position="540"/>
    </location>
</feature>
<dbReference type="Proteomes" id="UP000835052">
    <property type="component" value="Unassembled WGS sequence"/>
</dbReference>
<feature type="compositionally biased region" description="Basic and acidic residues" evidence="5">
    <location>
        <begin position="762"/>
        <end position="773"/>
    </location>
</feature>
<dbReference type="InterPro" id="IPR040385">
    <property type="entry name" value="RABL6"/>
</dbReference>